<dbReference type="GO" id="GO:0046677">
    <property type="term" value="P:response to antibiotic"/>
    <property type="evidence" value="ECO:0007669"/>
    <property type="project" value="UniProtKB-KW"/>
</dbReference>
<dbReference type="PANTHER" id="PTHR31438:SF1">
    <property type="entry name" value="LYSINE N-ACYLTRANSFERASE C17G9.06C-RELATED"/>
    <property type="match status" value="1"/>
</dbReference>
<reference evidence="3" key="1">
    <citation type="journal article" date="2015" name="BMC Genomics">
        <title>Genome mining reveals unlocked bioactive potential of marine Gram-negative bacteria.</title>
        <authorList>
            <person name="Machado H."/>
            <person name="Sonnenschein E.C."/>
            <person name="Melchiorsen J."/>
            <person name="Gram L."/>
        </authorList>
    </citation>
    <scope>NUCLEOTIDE SEQUENCE</scope>
    <source>
        <strain evidence="3">S2052</strain>
    </source>
</reference>
<comment type="caution">
    <text evidence="3">The sequence shown here is derived from an EMBL/GenBank/DDBJ whole genome shotgun (WGS) entry which is preliminary data.</text>
</comment>
<dbReference type="AlphaFoldDB" id="A0A837G3Y7"/>
<dbReference type="InterPro" id="IPR019432">
    <property type="entry name" value="Acyltransferase_MbtK/IucB-like"/>
</dbReference>
<protein>
    <submittedName>
        <fullName evidence="3">Aerobactin siderophore synthesis protein IucB</fullName>
    </submittedName>
</protein>
<dbReference type="GO" id="GO:0016410">
    <property type="term" value="F:N-acyltransferase activity"/>
    <property type="evidence" value="ECO:0007669"/>
    <property type="project" value="TreeGrafter"/>
</dbReference>
<evidence type="ECO:0000313" key="3">
    <source>
        <dbReference type="EMBL" id="KJY71387.1"/>
    </source>
</evidence>
<dbReference type="SMART" id="SM01006">
    <property type="entry name" value="AlcB"/>
    <property type="match status" value="1"/>
</dbReference>
<keyword evidence="2" id="KW-0046">Antibiotic resistance</keyword>
<sequence length="306" mass="36557">MHEFRTVTYQPDNLPKVTIAIQSSDLSQADLLPLMVDELDALFGQHAELLAVEIECQDINVWHKVKQKLPIFTGRTLKRAAFYQSQFNWLKHKPSDRYPLLQVQTDSRYRHHPKRPPMPEGLVYQRYDAKSELTVSFRVFALEKDLDNFTIWMNDPRVAEFWEQAWSREKLAEFVQQRLADPHIVPLIGEFNGQPFGYIEAYWVAEDRLSPYYPVENFDRGIHLLVGEESFRGPKYFDCWMRAISHYLFIDDARTQRIVLEPRHDNQRLFKRILPLGYDKCMEFNFPHKRSALLMLNRDRFFEEQW</sequence>
<dbReference type="RefSeq" id="WP_045986472.1">
    <property type="nucleotide sequence ID" value="NZ_CP063052.1"/>
</dbReference>
<dbReference type="Gene3D" id="3.40.630.30">
    <property type="match status" value="1"/>
</dbReference>
<accession>A0A837G3Y7</accession>
<dbReference type="InterPro" id="IPR016181">
    <property type="entry name" value="Acyl_CoA_acyltransferase"/>
</dbReference>
<dbReference type="GO" id="GO:0019290">
    <property type="term" value="P:siderophore biosynthetic process"/>
    <property type="evidence" value="ECO:0007669"/>
    <property type="project" value="InterPro"/>
</dbReference>
<dbReference type="PROSITE" id="PS51186">
    <property type="entry name" value="GNAT"/>
    <property type="match status" value="1"/>
</dbReference>
<name>A0A837G3Y7_9VIBR</name>
<dbReference type="Pfam" id="PF13523">
    <property type="entry name" value="Acetyltransf_8"/>
    <property type="match status" value="1"/>
</dbReference>
<dbReference type="InterPro" id="IPR000182">
    <property type="entry name" value="GNAT_dom"/>
</dbReference>
<dbReference type="SUPFAM" id="SSF55729">
    <property type="entry name" value="Acyl-CoA N-acyltransferases (Nat)"/>
    <property type="match status" value="1"/>
</dbReference>
<evidence type="ECO:0000256" key="1">
    <source>
        <dbReference type="ARBA" id="ARBA00004924"/>
    </source>
</evidence>
<proteinExistence type="predicted"/>
<organism evidence="3">
    <name type="scientific">Vibrio coralliilyticus</name>
    <dbReference type="NCBI Taxonomy" id="190893"/>
    <lineage>
        <taxon>Bacteria</taxon>
        <taxon>Pseudomonadati</taxon>
        <taxon>Pseudomonadota</taxon>
        <taxon>Gammaproteobacteria</taxon>
        <taxon>Vibrionales</taxon>
        <taxon>Vibrionaceae</taxon>
        <taxon>Vibrio</taxon>
    </lineage>
</organism>
<evidence type="ECO:0000256" key="2">
    <source>
        <dbReference type="ARBA" id="ARBA00023251"/>
    </source>
</evidence>
<gene>
    <name evidence="3" type="ORF">TW71_15355</name>
</gene>
<dbReference type="PANTHER" id="PTHR31438">
    <property type="entry name" value="LYSINE N-ACYLTRANSFERASE C17G9.06C-RELATED"/>
    <property type="match status" value="1"/>
</dbReference>
<dbReference type="EMBL" id="JXXR01000016">
    <property type="protein sequence ID" value="KJY71387.1"/>
    <property type="molecule type" value="Genomic_DNA"/>
</dbReference>
<comment type="pathway">
    <text evidence="1">Siderophore biosynthesis.</text>
</comment>